<accession>A0A8S3RCK7</accession>
<dbReference type="SMART" id="SM00248">
    <property type="entry name" value="ANK"/>
    <property type="match status" value="4"/>
</dbReference>
<dbReference type="AlphaFoldDB" id="A0A8S3RCK7"/>
<dbReference type="OrthoDB" id="6163133at2759"/>
<proteinExistence type="predicted"/>
<dbReference type="Gene3D" id="1.25.40.20">
    <property type="entry name" value="Ankyrin repeat-containing domain"/>
    <property type="match status" value="1"/>
</dbReference>
<dbReference type="SUPFAM" id="SSF52540">
    <property type="entry name" value="P-loop containing nucleoside triphosphate hydrolases"/>
    <property type="match status" value="1"/>
</dbReference>
<comment type="caution">
    <text evidence="2">The sequence shown here is derived from an EMBL/GenBank/DDBJ whole genome shotgun (WGS) entry which is preliminary data.</text>
</comment>
<evidence type="ECO:0000313" key="3">
    <source>
        <dbReference type="Proteomes" id="UP000683360"/>
    </source>
</evidence>
<dbReference type="InterPro" id="IPR049050">
    <property type="entry name" value="nSTAND3"/>
</dbReference>
<dbReference type="Proteomes" id="UP000683360">
    <property type="component" value="Unassembled WGS sequence"/>
</dbReference>
<keyword evidence="3" id="KW-1185">Reference proteome</keyword>
<protein>
    <recommendedName>
        <fullName evidence="1">Novel STAND NTPase 3 domain-containing protein</fullName>
    </recommendedName>
</protein>
<reference evidence="2" key="1">
    <citation type="submission" date="2021-03" db="EMBL/GenBank/DDBJ databases">
        <authorList>
            <person name="Bekaert M."/>
        </authorList>
    </citation>
    <scope>NUCLEOTIDE SEQUENCE</scope>
</reference>
<evidence type="ECO:0000259" key="1">
    <source>
        <dbReference type="Pfam" id="PF20720"/>
    </source>
</evidence>
<dbReference type="InterPro" id="IPR036770">
    <property type="entry name" value="Ankyrin_rpt-contain_sf"/>
</dbReference>
<evidence type="ECO:0000313" key="2">
    <source>
        <dbReference type="EMBL" id="CAG2207128.1"/>
    </source>
</evidence>
<dbReference type="Gene3D" id="3.40.50.300">
    <property type="entry name" value="P-loop containing nucleotide triphosphate hydrolases"/>
    <property type="match status" value="1"/>
</dbReference>
<dbReference type="Pfam" id="PF12796">
    <property type="entry name" value="Ank_2"/>
    <property type="match status" value="1"/>
</dbReference>
<dbReference type="InterPro" id="IPR002110">
    <property type="entry name" value="Ankyrin_rpt"/>
</dbReference>
<feature type="domain" description="Novel STAND NTPase 3" evidence="1">
    <location>
        <begin position="370"/>
        <end position="527"/>
    </location>
</feature>
<gene>
    <name evidence="2" type="ORF">MEDL_21411</name>
</gene>
<sequence length="1105" mass="127591">MDKKERENFYRNTILIVDFTKCAFVELLELHLTGKHLSFEEFLNQNQHDLYHLCYNKARCCQCIRGNTLLQNRVLSPEQLEVLFEKSGTKLPCHNHGRNAEFCCSKAKFEISTNILDVTLARCLLINFCADVFWYSCLTFSGITLEDFLNMNKHDIYHLTIGQNSFCCQCPPGYVIPLNPQFTLNHLTSLFSATQSKCVSCSSHTTCVSRICELTAIKRISTGDLDQYVADVLLQKNCAVRKAIDILIGKRNTTYGHASETKISDEDYNKCRSETEPALLLLAAVCQKEEETKQKLHDLQQRPLDENAKAVLDSMQTKIDSLGQSQTVNTQMILKEIKGQQPEGSRKGYYRDWNFLILAALKVHTEAGTFVETCAVSAAMTFLKKFGIVVITGPPGSGKSRIAMELLHQFSNQEKSYQVLQLPDISEWQDVIELNEDCIVLCDDILGRINCDLDENIHSKLIDMIITYVTNGHVKVIMTLRERVKRIRNCLFTRRRSLLCECIIDLSSESFQMNDEEKRECLVNYFHRYGIEETCDTHQENYSEISQHFSGTVFFHTSTVRAIIQAERCLALDFPQTCVLFTSNRKFLKQGELFFKHANEMLCQDILDIKRKGETDIDSLIDFTTLTFIAINGCSIDKGDINIQDINEVSSSIFSQRKIITRYNVIESVERLNGTFLRETSNKIYTFQHRAILESVLMSCHYIIKETNLIKAMDFDFIIEMTRPDDFIEEDGRVIFKISSENYSYLAKELLNRLTDMYLGDPYLFTKLVCESPIVLYTGKQIIKHLCVLFRKKRLFEYFRNKSFYLVQFSSREIKNAFDLTVAILIYCNNDCKVLEYLQGAIMKNLSSKSVENCKTTLIIAFFTLCKTLDYQKLFLILEIFKLNSIELNGRQEVIDGCVAISKEVSSLEFFCDIVADDNLFDVNCFVTCLLIDDFSLEKLHVLLSKFDRHSFSIPLWIGTVCMSKRSEYVRELLLWFDVNFSDVQSALSEACVNENLELVYFFITKTPEYNILDMEAILHETCEFSSLEFLVQLLQKLDTHTLLNITPMLIWACKSDNIELIHVLIENMNHNMFDLNTVMEWACENRNDELVIYLLEKIEHNFSI</sequence>
<dbReference type="Pfam" id="PF20720">
    <property type="entry name" value="nSTAND3"/>
    <property type="match status" value="1"/>
</dbReference>
<dbReference type="InterPro" id="IPR027417">
    <property type="entry name" value="P-loop_NTPase"/>
</dbReference>
<name>A0A8S3RCK7_MYTED</name>
<organism evidence="2 3">
    <name type="scientific">Mytilus edulis</name>
    <name type="common">Blue mussel</name>
    <dbReference type="NCBI Taxonomy" id="6550"/>
    <lineage>
        <taxon>Eukaryota</taxon>
        <taxon>Metazoa</taxon>
        <taxon>Spiralia</taxon>
        <taxon>Lophotrochozoa</taxon>
        <taxon>Mollusca</taxon>
        <taxon>Bivalvia</taxon>
        <taxon>Autobranchia</taxon>
        <taxon>Pteriomorphia</taxon>
        <taxon>Mytilida</taxon>
        <taxon>Mytiloidea</taxon>
        <taxon>Mytilidae</taxon>
        <taxon>Mytilinae</taxon>
        <taxon>Mytilus</taxon>
    </lineage>
</organism>
<dbReference type="EMBL" id="CAJPWZ010001071">
    <property type="protein sequence ID" value="CAG2207128.1"/>
    <property type="molecule type" value="Genomic_DNA"/>
</dbReference>
<dbReference type="SUPFAM" id="SSF48403">
    <property type="entry name" value="Ankyrin repeat"/>
    <property type="match status" value="1"/>
</dbReference>